<dbReference type="HOGENOM" id="CLU_412742_0_0_12"/>
<sequence length="665" mass="70200">MRKFNFHNKKKRGAALITAALILLTLGAALLFTACPNSAGGNKPEPTPPPVPKYKVELDRNIGGNVKVTPALSENGMVAENTVLTFTAEPLQGYDFEKWELNGTAVNGTALTYTLKVTANAQVFVFFKRNGEPPPAMHTVTLTEPEHGSVDTVPVIPPGHHKVPEGTELIFTAVPDAGYAVNKWTVSSGSFLLGGSPGSTSATLKITEDVTVTVTFGNVIFGVDGGHGTLKAEVDGAEITSPAQVEEDKTIVFTASPHAGYMVDTWTITGGQLLAGGNPENTTAMVKITEPITVAVSFKLRPPTTYAVIFGVDGTPPNGTISATYKAGGAAFTSGTAVVENTVLVFTASPAADYKVEKWTVNGTAVPGHISNTYEHTVTEAADIRVTFVSSVTIPDNFTLPNGAEYKVTDKVQKQVIMTKRESDAGGAVYTVNVNPEYSGITYTLTGFSKQGIISFDGLLYLEAFALSGPSNFLSVEGGVLFDKDKTKLIRYPRNKAGTSYMVPSSIEVLGTYSFSVSNNLTSLILPDGLTTVEDLALYACQKLKTVYIPSSLTSIGSHFLGASKVEDVKIPEGVTKLGYQFLDGCSTLKTLELPASLTKAGNLCTGCTALQSVTCKAATPPALESAFGGVILAGVTLKVPAASVGDYQNAPIWKYFKKPFLTLP</sequence>
<dbReference type="Pfam" id="PF18998">
    <property type="entry name" value="Flg_new_2"/>
    <property type="match status" value="4"/>
</dbReference>
<feature type="signal peptide" evidence="1">
    <location>
        <begin position="1"/>
        <end position="39"/>
    </location>
</feature>
<name>M2C2Z1_TREDN</name>
<feature type="domain" description="Bacterial repeat" evidence="2">
    <location>
        <begin position="56"/>
        <end position="130"/>
    </location>
</feature>
<evidence type="ECO:0000313" key="3">
    <source>
        <dbReference type="EMBL" id="EMB28028.1"/>
    </source>
</evidence>
<evidence type="ECO:0000256" key="1">
    <source>
        <dbReference type="SAM" id="SignalP"/>
    </source>
</evidence>
<dbReference type="InterPro" id="IPR032675">
    <property type="entry name" value="LRR_dom_sf"/>
</dbReference>
<gene>
    <name evidence="3" type="ORF">HMPREF9725_02458</name>
</gene>
<protein>
    <recommendedName>
        <fullName evidence="2">Bacterial repeat domain-containing protein</fullName>
    </recommendedName>
</protein>
<dbReference type="RefSeq" id="WP_002689669.1">
    <property type="nucleotide sequence ID" value="NZ_CM001794.1"/>
</dbReference>
<dbReference type="EMBL" id="AGDW01000025">
    <property type="protein sequence ID" value="EMB28028.1"/>
    <property type="molecule type" value="Genomic_DNA"/>
</dbReference>
<feature type="domain" description="Bacterial repeat" evidence="2">
    <location>
        <begin position="139"/>
        <end position="216"/>
    </location>
</feature>
<feature type="chain" id="PRO_5004020641" description="Bacterial repeat domain-containing protein" evidence="1">
    <location>
        <begin position="40"/>
        <end position="665"/>
    </location>
</feature>
<keyword evidence="1" id="KW-0732">Signal</keyword>
<dbReference type="InterPro" id="IPR026906">
    <property type="entry name" value="LRR_5"/>
</dbReference>
<dbReference type="Pfam" id="PF13306">
    <property type="entry name" value="LRR_5"/>
    <property type="match status" value="1"/>
</dbReference>
<proteinExistence type="predicted"/>
<organism evidence="3">
    <name type="scientific">Treponema denticola H1-T</name>
    <dbReference type="NCBI Taxonomy" id="999431"/>
    <lineage>
        <taxon>Bacteria</taxon>
        <taxon>Pseudomonadati</taxon>
        <taxon>Spirochaetota</taxon>
        <taxon>Spirochaetia</taxon>
        <taxon>Spirochaetales</taxon>
        <taxon>Treponemataceae</taxon>
        <taxon>Treponema</taxon>
    </lineage>
</organism>
<accession>M2C2Z1</accession>
<feature type="domain" description="Bacterial repeat" evidence="2">
    <location>
        <begin position="236"/>
        <end position="299"/>
    </location>
</feature>
<dbReference type="SUPFAM" id="SSF52058">
    <property type="entry name" value="L domain-like"/>
    <property type="match status" value="1"/>
</dbReference>
<dbReference type="InterPro" id="IPR044060">
    <property type="entry name" value="Bacterial_rp_domain"/>
</dbReference>
<dbReference type="PROSITE" id="PS51257">
    <property type="entry name" value="PROKAR_LIPOPROTEIN"/>
    <property type="match status" value="1"/>
</dbReference>
<dbReference type="Gene3D" id="3.80.10.10">
    <property type="entry name" value="Ribonuclease Inhibitor"/>
    <property type="match status" value="1"/>
</dbReference>
<dbReference type="PATRIC" id="fig|999431.4.peg.2543"/>
<dbReference type="Proteomes" id="UP000011708">
    <property type="component" value="Chromosome"/>
</dbReference>
<dbReference type="AlphaFoldDB" id="M2C2Z1"/>
<comment type="caution">
    <text evidence="3">The sequence shown here is derived from an EMBL/GenBank/DDBJ whole genome shotgun (WGS) entry which is preliminary data.</text>
</comment>
<reference evidence="3" key="1">
    <citation type="submission" date="2012-01" db="EMBL/GenBank/DDBJ databases">
        <title>The Genome Sequence of Treponema denticola H1-T.</title>
        <authorList>
            <consortium name="The Broad Institute Genome Sequencing Platform"/>
            <person name="Earl A."/>
            <person name="Ward D."/>
            <person name="Feldgarden M."/>
            <person name="Gevers D."/>
            <person name="Blanton J.M."/>
            <person name="Fenno C.J."/>
            <person name="Baranova O.V."/>
            <person name="Mathney J."/>
            <person name="Dewhirst F.E."/>
            <person name="Izard J."/>
            <person name="Young S.K."/>
            <person name="Zeng Q."/>
            <person name="Gargeya S."/>
            <person name="Fitzgerald M."/>
            <person name="Haas B."/>
            <person name="Abouelleil A."/>
            <person name="Alvarado L."/>
            <person name="Arachchi H.M."/>
            <person name="Berlin A."/>
            <person name="Chapman S.B."/>
            <person name="Gearin G."/>
            <person name="Goldberg J."/>
            <person name="Griggs A."/>
            <person name="Gujja S."/>
            <person name="Hansen M."/>
            <person name="Heiman D."/>
            <person name="Howarth C."/>
            <person name="Larimer J."/>
            <person name="Lui A."/>
            <person name="MacDonald P.J.P."/>
            <person name="McCowen C."/>
            <person name="Montmayeur A."/>
            <person name="Murphy C."/>
            <person name="Neiman D."/>
            <person name="Pearson M."/>
            <person name="Priest M."/>
            <person name="Roberts A."/>
            <person name="Saif S."/>
            <person name="Shea T."/>
            <person name="Sisk P."/>
            <person name="Stolte C."/>
            <person name="Sykes S."/>
            <person name="Wortman J."/>
            <person name="Nusbaum C."/>
            <person name="Birren B."/>
        </authorList>
    </citation>
    <scope>NUCLEOTIDE SEQUENCE [LARGE SCALE GENOMIC DNA]</scope>
    <source>
        <strain evidence="3">H1-T</strain>
    </source>
</reference>
<evidence type="ECO:0000259" key="2">
    <source>
        <dbReference type="Pfam" id="PF18998"/>
    </source>
</evidence>
<feature type="domain" description="Bacterial repeat" evidence="2">
    <location>
        <begin position="320"/>
        <end position="388"/>
    </location>
</feature>